<dbReference type="EMBL" id="KZ155776">
    <property type="protein sequence ID" value="OUS47920.1"/>
    <property type="molecule type" value="Genomic_DNA"/>
</dbReference>
<keyword evidence="4" id="KW-1185">Reference proteome</keyword>
<proteinExistence type="inferred from homology"/>
<evidence type="ECO:0000313" key="4">
    <source>
        <dbReference type="Proteomes" id="UP000009170"/>
    </source>
</evidence>
<dbReference type="Proteomes" id="UP000009170">
    <property type="component" value="Unassembled WGS sequence"/>
</dbReference>
<dbReference type="EMBL" id="CAID01000005">
    <property type="protein sequence ID" value="CEF98021.1"/>
    <property type="molecule type" value="Genomic_DNA"/>
</dbReference>
<dbReference type="Pfam" id="PF02410">
    <property type="entry name" value="RsfS"/>
    <property type="match status" value="1"/>
</dbReference>
<accession>A0A1Y5IEA1</accession>
<gene>
    <name evidence="3" type="ORF">BE221DRAFT_204033</name>
    <name evidence="2" type="ORF">OT_ostta05g02880</name>
</gene>
<dbReference type="InterPro" id="IPR043519">
    <property type="entry name" value="NT_sf"/>
</dbReference>
<dbReference type="PANTHER" id="PTHR21043">
    <property type="entry name" value="IOJAP SUPERFAMILY ORTHOLOG"/>
    <property type="match status" value="1"/>
</dbReference>
<dbReference type="GO" id="GO:0017148">
    <property type="term" value="P:negative regulation of translation"/>
    <property type="evidence" value="ECO:0007669"/>
    <property type="project" value="TreeGrafter"/>
</dbReference>
<dbReference type="Gene3D" id="3.30.460.10">
    <property type="entry name" value="Beta Polymerase, domain 2"/>
    <property type="match status" value="1"/>
</dbReference>
<accession>A0A090M1F8</accession>
<accession>A0A454XRY2</accession>
<dbReference type="STRING" id="70448.A0A090M1F8"/>
<name>A0A090M1F8_OSTTA</name>
<organism evidence="2 4">
    <name type="scientific">Ostreococcus tauri</name>
    <name type="common">Marine green alga</name>
    <dbReference type="NCBI Taxonomy" id="70448"/>
    <lineage>
        <taxon>Eukaryota</taxon>
        <taxon>Viridiplantae</taxon>
        <taxon>Chlorophyta</taxon>
        <taxon>Mamiellophyceae</taxon>
        <taxon>Mamiellales</taxon>
        <taxon>Bathycoccaceae</taxon>
        <taxon>Ostreococcus</taxon>
    </lineage>
</organism>
<dbReference type="InParanoid" id="A0A090M1F8"/>
<evidence type="ECO:0000256" key="1">
    <source>
        <dbReference type="ARBA" id="ARBA00010574"/>
    </source>
</evidence>
<reference evidence="2" key="2">
    <citation type="journal article" date="2014" name="BMC Genomics">
        <title>An improved genome of the model marine alga Ostreococcus tauri unfolds by assessing Illumina de novo assemblies.</title>
        <authorList>
            <person name="Blanc-Mathieu R."/>
            <person name="Verhelst B."/>
            <person name="Derelle E."/>
            <person name="Rombauts S."/>
            <person name="Bouget F.Y."/>
            <person name="Carre I."/>
            <person name="Chateau A."/>
            <person name="Eyre-Walker A."/>
            <person name="Grimsley N."/>
            <person name="Moreau H."/>
            <person name="Piegu B."/>
            <person name="Rivals E."/>
            <person name="Schackwitz W."/>
            <person name="Van de Peer Y."/>
            <person name="Piganeau G."/>
        </authorList>
    </citation>
    <scope>NUCLEOTIDE SEQUENCE</scope>
    <source>
        <strain evidence="2">RCC4221</strain>
    </source>
</reference>
<dbReference type="Proteomes" id="UP000195557">
    <property type="component" value="Unassembled WGS sequence"/>
</dbReference>
<dbReference type="GO" id="GO:0090071">
    <property type="term" value="P:negative regulation of ribosome biogenesis"/>
    <property type="evidence" value="ECO:0007669"/>
    <property type="project" value="TreeGrafter"/>
</dbReference>
<dbReference type="GO" id="GO:0043023">
    <property type="term" value="F:ribosomal large subunit binding"/>
    <property type="evidence" value="ECO:0007669"/>
    <property type="project" value="TreeGrafter"/>
</dbReference>
<reference evidence="3" key="3">
    <citation type="submission" date="2017-04" db="EMBL/GenBank/DDBJ databases">
        <title>Population genomics of picophytoplankton unveils novel chromosome hypervariability.</title>
        <authorList>
            <consortium name="DOE Joint Genome Institute"/>
            <person name="Blanc-Mathieu R."/>
            <person name="Krasovec M."/>
            <person name="Hebrard M."/>
            <person name="Yau S."/>
            <person name="Desgranges E."/>
            <person name="Martin J."/>
            <person name="Schackwitz W."/>
            <person name="Kuo A."/>
            <person name="Salin G."/>
            <person name="Donnadieu C."/>
            <person name="Desdevises Y."/>
            <person name="Sanchez-Ferandin S."/>
            <person name="Moreau H."/>
            <person name="Rivals E."/>
            <person name="Grigoriev I.V."/>
            <person name="Grimsley N."/>
            <person name="Eyre-Walker A."/>
            <person name="Piganeau G."/>
        </authorList>
    </citation>
    <scope>NUCLEOTIDE SEQUENCE [LARGE SCALE GENOMIC DNA]</scope>
    <source>
        <strain evidence="3">RCC 1115</strain>
    </source>
</reference>
<evidence type="ECO:0000313" key="2">
    <source>
        <dbReference type="EMBL" id="CEF98021.1"/>
    </source>
</evidence>
<dbReference type="AlphaFoldDB" id="A0A090M1F8"/>
<dbReference type="OrthoDB" id="21330at2759"/>
<dbReference type="InterPro" id="IPR004394">
    <property type="entry name" value="Iojap/RsfS/C7orf30"/>
</dbReference>
<dbReference type="NCBIfam" id="TIGR00090">
    <property type="entry name" value="rsfS_iojap_ybeB"/>
    <property type="match status" value="1"/>
</dbReference>
<dbReference type="SUPFAM" id="SSF81301">
    <property type="entry name" value="Nucleotidyltransferase"/>
    <property type="match status" value="1"/>
</dbReference>
<dbReference type="PANTHER" id="PTHR21043:SF2">
    <property type="entry name" value="PROTEIN IOJAP, CHLOROPLASTIC"/>
    <property type="match status" value="1"/>
</dbReference>
<reference evidence="2 4" key="1">
    <citation type="journal article" date="2006" name="Proc. Natl. Acad. Sci. U.S.A.">
        <title>Genome analysis of the smallest free-living eukaryote Ostreococcus tauri unveils many unique features.</title>
        <authorList>
            <person name="Derelle E."/>
            <person name="Ferraz C."/>
            <person name="Rombauts S."/>
            <person name="Rouze P."/>
            <person name="Worden A.Z."/>
            <person name="Robbens S."/>
            <person name="Partensky F."/>
            <person name="Degroeve S."/>
            <person name="Echeynie S."/>
            <person name="Cooke R."/>
            <person name="Saeys Y."/>
            <person name="Wuyts J."/>
            <person name="Jabbari K."/>
            <person name="Bowler C."/>
            <person name="Panaud O."/>
            <person name="Piegu B."/>
            <person name="Ball S.G."/>
            <person name="Ral J.-P."/>
            <person name="Bouget F.-Y."/>
            <person name="Piganeau G."/>
            <person name="De Baets B."/>
            <person name="Picard A."/>
            <person name="Delseny M."/>
            <person name="Demaille J."/>
            <person name="Van de Peer Y."/>
            <person name="Moreau H."/>
        </authorList>
    </citation>
    <scope>NUCLEOTIDE SEQUENCE [LARGE SCALE GENOMIC DNA]</scope>
    <source>
        <strain evidence="2 4">OTTH0595</strain>
    </source>
</reference>
<protein>
    <submittedName>
        <fullName evidence="2">Protein Iojap/ribosomal silencing factor RsfS</fullName>
    </submittedName>
</protein>
<evidence type="ECO:0000313" key="3">
    <source>
        <dbReference type="EMBL" id="OUS47920.1"/>
    </source>
</evidence>
<sequence>MAIEFAVVADDTRAVEIEVLEVSKKVYYARYVVIATAFNRPQMNAICAKLRDVANDEYGMSVPKSASQQGDWACLDCYDVVVHVFSPQSRTHYDLDGLYRGAEKVALPFVTETRGGREDEFEYVEDDEEDLEEDEFELFE</sequence>
<comment type="similarity">
    <text evidence="1">Belongs to the Iojap/RsfS family.</text>
</comment>